<reference evidence="8" key="1">
    <citation type="journal article" date="2019" name="Int. J. Syst. Evol. Microbiol.">
        <title>The Global Catalogue of Microorganisms (GCM) 10K type strain sequencing project: providing services to taxonomists for standard genome sequencing and annotation.</title>
        <authorList>
            <consortium name="The Broad Institute Genomics Platform"/>
            <consortium name="The Broad Institute Genome Sequencing Center for Infectious Disease"/>
            <person name="Wu L."/>
            <person name="Ma J."/>
        </authorList>
    </citation>
    <scope>NUCLEOTIDE SEQUENCE [LARGE SCALE GENOMIC DNA]</scope>
    <source>
        <strain evidence="8">CCUG 62114</strain>
    </source>
</reference>
<dbReference type="EMBL" id="JBHTJM010000008">
    <property type="protein sequence ID" value="MFD0964028.1"/>
    <property type="molecule type" value="Genomic_DNA"/>
</dbReference>
<keyword evidence="1" id="KW-0813">Transport</keyword>
<feature type="chain" id="PRO_5046597125" evidence="5">
    <location>
        <begin position="20"/>
        <end position="158"/>
    </location>
</feature>
<dbReference type="PANTHER" id="PTHR45663">
    <property type="entry name" value="GEO12009P1"/>
    <property type="match status" value="1"/>
</dbReference>
<dbReference type="PROSITE" id="PS51352">
    <property type="entry name" value="THIOREDOXIN_2"/>
    <property type="match status" value="1"/>
</dbReference>
<comment type="caution">
    <text evidence="7">The sequence shown here is derived from an EMBL/GenBank/DDBJ whole genome shotgun (WGS) entry which is preliminary data.</text>
</comment>
<dbReference type="PANTHER" id="PTHR45663:SF11">
    <property type="entry name" value="GEO12009P1"/>
    <property type="match status" value="1"/>
</dbReference>
<dbReference type="PROSITE" id="PS00194">
    <property type="entry name" value="THIOREDOXIN_1"/>
    <property type="match status" value="1"/>
</dbReference>
<keyword evidence="2" id="KW-0249">Electron transport</keyword>
<evidence type="ECO:0000256" key="5">
    <source>
        <dbReference type="SAM" id="SignalP"/>
    </source>
</evidence>
<dbReference type="SUPFAM" id="SSF52833">
    <property type="entry name" value="Thioredoxin-like"/>
    <property type="match status" value="1"/>
</dbReference>
<proteinExistence type="predicted"/>
<dbReference type="InterPro" id="IPR017937">
    <property type="entry name" value="Thioredoxin_CS"/>
</dbReference>
<evidence type="ECO:0000256" key="4">
    <source>
        <dbReference type="ARBA" id="ARBA00023284"/>
    </source>
</evidence>
<evidence type="ECO:0000256" key="3">
    <source>
        <dbReference type="ARBA" id="ARBA00023157"/>
    </source>
</evidence>
<evidence type="ECO:0000256" key="1">
    <source>
        <dbReference type="ARBA" id="ARBA00022448"/>
    </source>
</evidence>
<name>A0ABW3I2R2_9FLAO</name>
<dbReference type="InterPro" id="IPR036249">
    <property type="entry name" value="Thioredoxin-like_sf"/>
</dbReference>
<dbReference type="Proteomes" id="UP001596997">
    <property type="component" value="Unassembled WGS sequence"/>
</dbReference>
<evidence type="ECO:0000313" key="7">
    <source>
        <dbReference type="EMBL" id="MFD0964028.1"/>
    </source>
</evidence>
<dbReference type="Pfam" id="PF00085">
    <property type="entry name" value="Thioredoxin"/>
    <property type="match status" value="1"/>
</dbReference>
<accession>A0ABW3I2R2</accession>
<dbReference type="RefSeq" id="WP_377715343.1">
    <property type="nucleotide sequence ID" value="NZ_JBHTJM010000008.1"/>
</dbReference>
<protein>
    <submittedName>
        <fullName evidence="7">TlpA family protein disulfide reductase</fullName>
    </submittedName>
</protein>
<dbReference type="Gene3D" id="3.40.30.10">
    <property type="entry name" value="Glutaredoxin"/>
    <property type="match status" value="1"/>
</dbReference>
<feature type="signal peptide" evidence="5">
    <location>
        <begin position="1"/>
        <end position="19"/>
    </location>
</feature>
<organism evidence="7 8">
    <name type="scientific">Pseudofulvibacter geojedonensis</name>
    <dbReference type="NCBI Taxonomy" id="1123758"/>
    <lineage>
        <taxon>Bacteria</taxon>
        <taxon>Pseudomonadati</taxon>
        <taxon>Bacteroidota</taxon>
        <taxon>Flavobacteriia</taxon>
        <taxon>Flavobacteriales</taxon>
        <taxon>Flavobacteriaceae</taxon>
        <taxon>Pseudofulvibacter</taxon>
    </lineage>
</organism>
<gene>
    <name evidence="7" type="ORF">ACFQ1O_08440</name>
</gene>
<keyword evidence="5" id="KW-0732">Signal</keyword>
<sequence>MKKILLITLFLLGTYVTQAQSKSNELDIVYYYKDVNNTAIKDVIAKSLNEGKVPILYFYADWCAPCKKFSKAMKNKELKSAMKNATFIKINVDNDVADNGQAITSKYGIRLIPTFIKVDKDANVIARITSDKWDKDVPKEIAPVINDLINSDTYNSDK</sequence>
<keyword evidence="8" id="KW-1185">Reference proteome</keyword>
<evidence type="ECO:0000256" key="2">
    <source>
        <dbReference type="ARBA" id="ARBA00022982"/>
    </source>
</evidence>
<evidence type="ECO:0000313" key="8">
    <source>
        <dbReference type="Proteomes" id="UP001596997"/>
    </source>
</evidence>
<keyword evidence="3" id="KW-1015">Disulfide bond</keyword>
<evidence type="ECO:0000259" key="6">
    <source>
        <dbReference type="PROSITE" id="PS51352"/>
    </source>
</evidence>
<dbReference type="CDD" id="cd02947">
    <property type="entry name" value="TRX_family"/>
    <property type="match status" value="1"/>
</dbReference>
<keyword evidence="4" id="KW-0676">Redox-active center</keyword>
<feature type="domain" description="Thioredoxin" evidence="6">
    <location>
        <begin position="10"/>
        <end position="150"/>
    </location>
</feature>
<dbReference type="InterPro" id="IPR013766">
    <property type="entry name" value="Thioredoxin_domain"/>
</dbReference>